<evidence type="ECO:0000313" key="9">
    <source>
        <dbReference type="Proteomes" id="UP000078595"/>
    </source>
</evidence>
<dbReference type="GO" id="GO:0006865">
    <property type="term" value="P:amino acid transport"/>
    <property type="evidence" value="ECO:0007669"/>
    <property type="project" value="InterPro"/>
</dbReference>
<feature type="transmembrane region" description="Helical" evidence="7">
    <location>
        <begin position="326"/>
        <end position="350"/>
    </location>
</feature>
<keyword evidence="5 7" id="KW-0472">Membrane</keyword>
<dbReference type="Pfam" id="PF13520">
    <property type="entry name" value="AA_permease_2"/>
    <property type="match status" value="1"/>
</dbReference>
<dbReference type="GO" id="GO:0022857">
    <property type="term" value="F:transmembrane transporter activity"/>
    <property type="evidence" value="ECO:0007669"/>
    <property type="project" value="InterPro"/>
</dbReference>
<evidence type="ECO:0000256" key="1">
    <source>
        <dbReference type="ARBA" id="ARBA00004141"/>
    </source>
</evidence>
<gene>
    <name evidence="8" type="ORF">I303_101965</name>
</gene>
<organism evidence="8 9">
    <name type="scientific">Kwoniella dejecticola CBS 10117</name>
    <dbReference type="NCBI Taxonomy" id="1296121"/>
    <lineage>
        <taxon>Eukaryota</taxon>
        <taxon>Fungi</taxon>
        <taxon>Dikarya</taxon>
        <taxon>Basidiomycota</taxon>
        <taxon>Agaricomycotina</taxon>
        <taxon>Tremellomycetes</taxon>
        <taxon>Tremellales</taxon>
        <taxon>Cryptococcaceae</taxon>
        <taxon>Kwoniella</taxon>
    </lineage>
</organism>
<feature type="compositionally biased region" description="Polar residues" evidence="6">
    <location>
        <begin position="451"/>
        <end position="463"/>
    </location>
</feature>
<evidence type="ECO:0000256" key="5">
    <source>
        <dbReference type="ARBA" id="ARBA00023136"/>
    </source>
</evidence>
<proteinExistence type="predicted"/>
<keyword evidence="9" id="KW-1185">Reference proteome</keyword>
<dbReference type="InterPro" id="IPR004840">
    <property type="entry name" value="Amino_acid_permease_CS"/>
</dbReference>
<comment type="subcellular location">
    <subcellularLocation>
        <location evidence="1">Membrane</location>
        <topology evidence="1">Multi-pass membrane protein</topology>
    </subcellularLocation>
</comment>
<feature type="transmembrane region" description="Helical" evidence="7">
    <location>
        <begin position="44"/>
        <end position="63"/>
    </location>
</feature>
<evidence type="ECO:0000256" key="6">
    <source>
        <dbReference type="SAM" id="MobiDB-lite"/>
    </source>
</evidence>
<dbReference type="RefSeq" id="XP_065824520.1">
    <property type="nucleotide sequence ID" value="XM_065968448.1"/>
</dbReference>
<feature type="transmembrane region" description="Helical" evidence="7">
    <location>
        <begin position="195"/>
        <end position="213"/>
    </location>
</feature>
<dbReference type="InterPro" id="IPR002293">
    <property type="entry name" value="AA/rel_permease1"/>
</dbReference>
<dbReference type="GeneID" id="28965598"/>
<keyword evidence="4 7" id="KW-1133">Transmembrane helix</keyword>
<feature type="transmembrane region" description="Helical" evidence="7">
    <location>
        <begin position="163"/>
        <end position="183"/>
    </location>
</feature>
<evidence type="ECO:0008006" key="10">
    <source>
        <dbReference type="Google" id="ProtNLM"/>
    </source>
</evidence>
<dbReference type="PANTHER" id="PTHR45649">
    <property type="entry name" value="AMINO-ACID PERMEASE BAT1"/>
    <property type="match status" value="1"/>
</dbReference>
<feature type="transmembrane region" description="Helical" evidence="7">
    <location>
        <begin position="403"/>
        <end position="423"/>
    </location>
</feature>
<feature type="transmembrane region" description="Helical" evidence="7">
    <location>
        <begin position="371"/>
        <end position="391"/>
    </location>
</feature>
<keyword evidence="2" id="KW-0813">Transport</keyword>
<dbReference type="PROSITE" id="PS00218">
    <property type="entry name" value="AMINO_ACID_PERMEASE_1"/>
    <property type="match status" value="1"/>
</dbReference>
<feature type="compositionally biased region" description="Basic and acidic residues" evidence="6">
    <location>
        <begin position="464"/>
        <end position="477"/>
    </location>
</feature>
<dbReference type="Proteomes" id="UP000078595">
    <property type="component" value="Chromosome 2"/>
</dbReference>
<evidence type="ECO:0000256" key="7">
    <source>
        <dbReference type="SAM" id="Phobius"/>
    </source>
</evidence>
<reference evidence="8" key="2">
    <citation type="submission" date="2024-02" db="EMBL/GenBank/DDBJ databases">
        <title>Comparative genomics of Cryptococcus and Kwoniella reveals pathogenesis evolution and contrasting modes of karyotype evolution via chromosome fusion or intercentromeric recombination.</title>
        <authorList>
            <person name="Coelho M.A."/>
            <person name="David-Palma M."/>
            <person name="Shea T."/>
            <person name="Bowers K."/>
            <person name="McGinley-Smith S."/>
            <person name="Mohammad A.W."/>
            <person name="Gnirke A."/>
            <person name="Yurkov A.M."/>
            <person name="Nowrousian M."/>
            <person name="Sun S."/>
            <person name="Cuomo C.A."/>
            <person name="Heitman J."/>
        </authorList>
    </citation>
    <scope>NUCLEOTIDE SEQUENCE</scope>
    <source>
        <strain evidence="8">CBS 10117</strain>
    </source>
</reference>
<evidence type="ECO:0000256" key="2">
    <source>
        <dbReference type="ARBA" id="ARBA00022448"/>
    </source>
</evidence>
<protein>
    <recommendedName>
        <fullName evidence="10">GabA permease</fullName>
    </recommendedName>
</protein>
<dbReference type="PANTHER" id="PTHR45649:SF6">
    <property type="entry name" value="GABA-SPECIFIC PERMEASE"/>
    <property type="match status" value="1"/>
</dbReference>
<feature type="transmembrane region" description="Helical" evidence="7">
    <location>
        <begin position="75"/>
        <end position="108"/>
    </location>
</feature>
<feature type="transmembrane region" description="Helical" evidence="7">
    <location>
        <begin position="269"/>
        <end position="294"/>
    </location>
</feature>
<feature type="transmembrane region" description="Helical" evidence="7">
    <location>
        <begin position="129"/>
        <end position="151"/>
    </location>
</feature>
<dbReference type="EMBL" id="CP144531">
    <property type="protein sequence ID" value="WWC59410.1"/>
    <property type="molecule type" value="Genomic_DNA"/>
</dbReference>
<dbReference type="GO" id="GO:0016020">
    <property type="term" value="C:membrane"/>
    <property type="evidence" value="ECO:0007669"/>
    <property type="project" value="UniProtKB-SubCell"/>
</dbReference>
<sequence>MTNAMAESSRSMVETPETRRDDARLEDLGYHPELKRAFSAWETFGVAFSIMGVVPSIASTIFYNLPYGGPVGMIWGWLISSVLIMFIGLAMGELASSMPTSGGLYFWTHRLSPPKYRDFLAWMVGYNSFLGNVSAVSSLAWACSGIVFAAASLNNSDFAATAAQQFGLYVGILLVCGAFCAYGTEIFARVQTPSVILNVILALVTIIGLPIARRSELNTASFTFGGFVNLTSWPSGFAFLLSFLAPVWTICSFDCAVSLSEEATNAATAVPQAIVGAIGSAGILGTVILIILALTMGPDVAAVNDDALGQPLAYIYLQAFGQKGSLVIWSFIAIFSLAILGPYVAYGIPIAAKLIWGKANFVPGPWYLGRFSRICGLIAVVWMTFAIVLFSFPADTDPDAGSLNYACVVAGAVWLFATIYWFLPRIGGKTFFRGPATMDPDLVHEIPHVESVSSDSKKGSNGQVEERSVSRVETIEL</sequence>
<feature type="region of interest" description="Disordered" evidence="6">
    <location>
        <begin position="450"/>
        <end position="477"/>
    </location>
</feature>
<dbReference type="KEGG" id="kdj:28965598"/>
<dbReference type="Gene3D" id="1.20.1740.10">
    <property type="entry name" value="Amino acid/polyamine transporter I"/>
    <property type="match status" value="1"/>
</dbReference>
<accession>A0AAJ8KKV6</accession>
<feature type="region of interest" description="Disordered" evidence="6">
    <location>
        <begin position="1"/>
        <end position="20"/>
    </location>
</feature>
<keyword evidence="3 7" id="KW-0812">Transmembrane</keyword>
<reference evidence="8" key="1">
    <citation type="submission" date="2013-07" db="EMBL/GenBank/DDBJ databases">
        <authorList>
            <consortium name="The Broad Institute Genome Sequencing Platform"/>
            <person name="Cuomo C."/>
            <person name="Litvintseva A."/>
            <person name="Chen Y."/>
            <person name="Heitman J."/>
            <person name="Sun S."/>
            <person name="Springer D."/>
            <person name="Dromer F."/>
            <person name="Young S.K."/>
            <person name="Zeng Q."/>
            <person name="Gargeya S."/>
            <person name="Fitzgerald M."/>
            <person name="Abouelleil A."/>
            <person name="Alvarado L."/>
            <person name="Berlin A.M."/>
            <person name="Chapman S.B."/>
            <person name="Dewar J."/>
            <person name="Goldberg J."/>
            <person name="Griggs A."/>
            <person name="Gujja S."/>
            <person name="Hansen M."/>
            <person name="Howarth C."/>
            <person name="Imamovic A."/>
            <person name="Larimer J."/>
            <person name="McCowan C."/>
            <person name="Murphy C."/>
            <person name="Pearson M."/>
            <person name="Priest M."/>
            <person name="Roberts A."/>
            <person name="Saif S."/>
            <person name="Shea T."/>
            <person name="Sykes S."/>
            <person name="Wortman J."/>
            <person name="Nusbaum C."/>
            <person name="Birren B."/>
        </authorList>
    </citation>
    <scope>NUCLEOTIDE SEQUENCE</scope>
    <source>
        <strain evidence="8">CBS 10117</strain>
    </source>
</reference>
<evidence type="ECO:0000256" key="3">
    <source>
        <dbReference type="ARBA" id="ARBA00022692"/>
    </source>
</evidence>
<name>A0AAJ8KKV6_9TREE</name>
<feature type="transmembrane region" description="Helical" evidence="7">
    <location>
        <begin position="233"/>
        <end position="257"/>
    </location>
</feature>
<evidence type="ECO:0000313" key="8">
    <source>
        <dbReference type="EMBL" id="WWC59410.1"/>
    </source>
</evidence>
<feature type="compositionally biased region" description="Polar residues" evidence="6">
    <location>
        <begin position="1"/>
        <end position="12"/>
    </location>
</feature>
<evidence type="ECO:0000256" key="4">
    <source>
        <dbReference type="ARBA" id="ARBA00022989"/>
    </source>
</evidence>
<dbReference type="AlphaFoldDB" id="A0AAJ8KKV6"/>